<organism evidence="1 2">
    <name type="scientific">Dermacentor silvarum</name>
    <name type="common">Tick</name>
    <dbReference type="NCBI Taxonomy" id="543639"/>
    <lineage>
        <taxon>Eukaryota</taxon>
        <taxon>Metazoa</taxon>
        <taxon>Ecdysozoa</taxon>
        <taxon>Arthropoda</taxon>
        <taxon>Chelicerata</taxon>
        <taxon>Arachnida</taxon>
        <taxon>Acari</taxon>
        <taxon>Parasitiformes</taxon>
        <taxon>Ixodida</taxon>
        <taxon>Ixodoidea</taxon>
        <taxon>Ixodidae</taxon>
        <taxon>Rhipicephalinae</taxon>
        <taxon>Dermacentor</taxon>
    </lineage>
</organism>
<reference evidence="1" key="1">
    <citation type="submission" date="2020-05" db="EMBL/GenBank/DDBJ databases">
        <title>Large-scale comparative analyses of tick genomes elucidate their genetic diversity and vector capacities.</title>
        <authorList>
            <person name="Jia N."/>
            <person name="Wang J."/>
            <person name="Shi W."/>
            <person name="Du L."/>
            <person name="Sun Y."/>
            <person name="Zhan W."/>
            <person name="Jiang J."/>
            <person name="Wang Q."/>
            <person name="Zhang B."/>
            <person name="Ji P."/>
            <person name="Sakyi L.B."/>
            <person name="Cui X."/>
            <person name="Yuan T."/>
            <person name="Jiang B."/>
            <person name="Yang W."/>
            <person name="Lam T.T.-Y."/>
            <person name="Chang Q."/>
            <person name="Ding S."/>
            <person name="Wang X."/>
            <person name="Zhu J."/>
            <person name="Ruan X."/>
            <person name="Zhao L."/>
            <person name="Wei J."/>
            <person name="Que T."/>
            <person name="Du C."/>
            <person name="Cheng J."/>
            <person name="Dai P."/>
            <person name="Han X."/>
            <person name="Huang E."/>
            <person name="Gao Y."/>
            <person name="Liu J."/>
            <person name="Shao H."/>
            <person name="Ye R."/>
            <person name="Li L."/>
            <person name="Wei W."/>
            <person name="Wang X."/>
            <person name="Wang C."/>
            <person name="Yang T."/>
            <person name="Huo Q."/>
            <person name="Li W."/>
            <person name="Guo W."/>
            <person name="Chen H."/>
            <person name="Zhou L."/>
            <person name="Ni X."/>
            <person name="Tian J."/>
            <person name="Zhou Y."/>
            <person name="Sheng Y."/>
            <person name="Liu T."/>
            <person name="Pan Y."/>
            <person name="Xia L."/>
            <person name="Li J."/>
            <person name="Zhao F."/>
            <person name="Cao W."/>
        </authorList>
    </citation>
    <scope>NUCLEOTIDE SEQUENCE</scope>
    <source>
        <strain evidence="1">Dsil-2018</strain>
    </source>
</reference>
<dbReference type="Proteomes" id="UP000821865">
    <property type="component" value="Chromosome 10"/>
</dbReference>
<dbReference type="EMBL" id="CM023479">
    <property type="protein sequence ID" value="KAH7973416.1"/>
    <property type="molecule type" value="Genomic_DNA"/>
</dbReference>
<evidence type="ECO:0000313" key="2">
    <source>
        <dbReference type="Proteomes" id="UP000821865"/>
    </source>
</evidence>
<proteinExistence type="predicted"/>
<comment type="caution">
    <text evidence="1">The sequence shown here is derived from an EMBL/GenBank/DDBJ whole genome shotgun (WGS) entry which is preliminary data.</text>
</comment>
<protein>
    <submittedName>
        <fullName evidence="1">Uncharacterized protein</fullName>
    </submittedName>
</protein>
<gene>
    <name evidence="1" type="ORF">HPB49_000890</name>
</gene>
<name>A0ACB8DM01_DERSI</name>
<keyword evidence="2" id="KW-1185">Reference proteome</keyword>
<sequence length="871" mass="98259">MTPPPFRLISLIPRTFISQLNVKAKRRTAFAKLRSTMKAIKSGYPASARRLTSCFRRGSQSLMSAHVAQGLDRRFLSALDSSPRARIRRPSGSSSSSSSSRDRRQTILALTGPARDLTDAYSPEPVFADSPDMSSVPRHLLPVLAAVMLLVPSSPAQRAPGGRPLWRPRISFPLDPSSPTVSRVPVDMLDEAAREAHRIIVKQKAVEKSHAAKGLRVSPVPLCPASARHMQTRVAKDKAIAMDEMAHLFEETTRLLSHKMKMFWEDEFHGLVRTDLAGSRLELVRERCQRLSNHVCRQGPFREQDGSCNNLEHPDWGAAFSCMRRLLPPRYADGVSAPRISETGGELPNPRMVSTTVHVDLDRPSRDTTHMLMQWGQFLDHDFALAPISSVPGEIVDLGNPNDVIDCCSTETRSSPRCFSFDIPPTDHFFGKDANHICKFRFTTLHRSPRQQMDSLTSFIDGSQVYGSSLDDSLKLRTLQGDGRLKFDVGRRGDMILPASFHPTEDKCSRPELGDLCFRAGDERVNEQPGLTAMHTLWLRQHNLLAMRLARINPHWDDERIYQEARRIVIGQMQMITYNEFLPLVVGKAFHREFGLEVLPYGYTTYNRQIDPSMLNEFAGAAFRFGHTILNGDFMQIDSRGRIARIALQEHFFRPFEFRDGLMERVIRGLARQSSQRFDNFITDDVTNHLYRLNNESFGLDLISLNIQRGRDHGIRGYTDYLKGCFGLRVTKFEHLDSAMPRPVRERLQRLYAHVNDIDLFTGGVSEYSLPGGVVGPTFGCILGIQFWRLKYGDRFYFEHGGQAGSFTPAQLTELRRTTLSKVICDNSIGHETAQREVLRTVSESNPEVPCATLRGLNMDAWIEVPPGATT</sequence>
<accession>A0ACB8DM01</accession>
<evidence type="ECO:0000313" key="1">
    <source>
        <dbReference type="EMBL" id="KAH7973416.1"/>
    </source>
</evidence>